<proteinExistence type="inferred from homology"/>
<comment type="similarity">
    <text evidence="1">Belongs to the AAA ATPase family. RarA/MGS1/WRNIP1 subfamily.</text>
</comment>
<dbReference type="FunFam" id="1.20.272.10:FF:000001">
    <property type="entry name" value="Putative AAA family ATPase"/>
    <property type="match status" value="1"/>
</dbReference>
<dbReference type="AlphaFoldDB" id="A0A4R7HZU5"/>
<keyword evidence="2" id="KW-0547">Nucleotide-binding</keyword>
<dbReference type="EMBL" id="SOAU01000001">
    <property type="protein sequence ID" value="TDT16380.1"/>
    <property type="molecule type" value="Genomic_DNA"/>
</dbReference>
<feature type="region of interest" description="Disordered" evidence="4">
    <location>
        <begin position="408"/>
        <end position="431"/>
    </location>
</feature>
<evidence type="ECO:0000313" key="7">
    <source>
        <dbReference type="Proteomes" id="UP000294558"/>
    </source>
</evidence>
<keyword evidence="3" id="KW-0067">ATP-binding</keyword>
<dbReference type="Pfam" id="PF12002">
    <property type="entry name" value="MgsA_C"/>
    <property type="match status" value="1"/>
</dbReference>
<dbReference type="GO" id="GO:0016887">
    <property type="term" value="F:ATP hydrolysis activity"/>
    <property type="evidence" value="ECO:0007669"/>
    <property type="project" value="InterPro"/>
</dbReference>
<name>A0A4R7HZU5_9ACTN</name>
<dbReference type="Gene3D" id="1.10.3710.10">
    <property type="entry name" value="DNA polymerase III clamp loader subunits, C-terminal domain"/>
    <property type="match status" value="1"/>
</dbReference>
<sequence length="431" mass="46714">MDDLFSAAVEDRLRSSAPLAARLRPRTIDDVVGQDHLVGPGKPLRRLVEGDRLTSAIFWGPPGTGKTTLALAVAGSTARAFEQLSAVTAGVKDVREVIERARQRLGERGQGTILFLDEIHRFSKAQQDALLPAVEDGTLTLIGATTENPFFEVNPPLRSRSTLFRLEPLPRDAIRTLVARGLEAEGASADTDAVDLLVERAGGDGRQVLTSLEVACALAGDAVVSIEHVEAALGTSALRYGRDDHYDVISAFIKSMRGSDPDAAIYWLARMLEAGEDARFIARRIVIFASEDVGMADPQALQVAVAAAQAVEHVGLPEAQLNLSQAVIHMATAPKSNTATTAIGAARRAVRDGSLGEVPAHLRDAHYQGASSLGHGAGYEYPHDDERGWVEQQYLPDELVGERWYRPSRHGFEREIDERMQQRQQPRGDDA</sequence>
<dbReference type="GO" id="GO:0006261">
    <property type="term" value="P:DNA-templated DNA replication"/>
    <property type="evidence" value="ECO:0007669"/>
    <property type="project" value="TreeGrafter"/>
</dbReference>
<dbReference type="SUPFAM" id="SSF48019">
    <property type="entry name" value="post-AAA+ oligomerization domain-like"/>
    <property type="match status" value="1"/>
</dbReference>
<dbReference type="Pfam" id="PF16193">
    <property type="entry name" value="AAA_assoc_2"/>
    <property type="match status" value="1"/>
</dbReference>
<dbReference type="InterPro" id="IPR032423">
    <property type="entry name" value="AAA_assoc_2"/>
</dbReference>
<evidence type="ECO:0000313" key="6">
    <source>
        <dbReference type="EMBL" id="TDT16380.1"/>
    </source>
</evidence>
<accession>A0A4R7HZU5</accession>
<evidence type="ECO:0000256" key="2">
    <source>
        <dbReference type="ARBA" id="ARBA00022741"/>
    </source>
</evidence>
<evidence type="ECO:0000259" key="5">
    <source>
        <dbReference type="SMART" id="SM00382"/>
    </source>
</evidence>
<dbReference type="InterPro" id="IPR008921">
    <property type="entry name" value="DNA_pol3_clamp-load_cplx_C"/>
</dbReference>
<dbReference type="CDD" id="cd00009">
    <property type="entry name" value="AAA"/>
    <property type="match status" value="1"/>
</dbReference>
<organism evidence="6 7">
    <name type="scientific">Ilumatobacter fluminis</name>
    <dbReference type="NCBI Taxonomy" id="467091"/>
    <lineage>
        <taxon>Bacteria</taxon>
        <taxon>Bacillati</taxon>
        <taxon>Actinomycetota</taxon>
        <taxon>Acidimicrobiia</taxon>
        <taxon>Acidimicrobiales</taxon>
        <taxon>Ilumatobacteraceae</taxon>
        <taxon>Ilumatobacter</taxon>
    </lineage>
</organism>
<dbReference type="PANTHER" id="PTHR13779:SF7">
    <property type="entry name" value="ATPASE WRNIP1"/>
    <property type="match status" value="1"/>
</dbReference>
<evidence type="ECO:0000256" key="1">
    <source>
        <dbReference type="ARBA" id="ARBA00008959"/>
    </source>
</evidence>
<dbReference type="GO" id="GO:0008047">
    <property type="term" value="F:enzyme activator activity"/>
    <property type="evidence" value="ECO:0007669"/>
    <property type="project" value="TreeGrafter"/>
</dbReference>
<dbReference type="FunFam" id="3.40.50.300:FF:000345">
    <property type="entry name" value="AAA family ATPase"/>
    <property type="match status" value="1"/>
</dbReference>
<protein>
    <submittedName>
        <fullName evidence="6">Putative ATPase</fullName>
    </submittedName>
</protein>
<dbReference type="CDD" id="cd18139">
    <property type="entry name" value="HLD_clamp_RarA"/>
    <property type="match status" value="1"/>
</dbReference>
<gene>
    <name evidence="6" type="ORF">BDK89_1969</name>
</gene>
<dbReference type="InterPro" id="IPR003593">
    <property type="entry name" value="AAA+_ATPase"/>
</dbReference>
<dbReference type="InterPro" id="IPR021886">
    <property type="entry name" value="MgsA_C"/>
</dbReference>
<reference evidence="6 7" key="1">
    <citation type="submission" date="2019-03" db="EMBL/GenBank/DDBJ databases">
        <title>Sequencing the genomes of 1000 actinobacteria strains.</title>
        <authorList>
            <person name="Klenk H.-P."/>
        </authorList>
    </citation>
    <scope>NUCLEOTIDE SEQUENCE [LARGE SCALE GENOMIC DNA]</scope>
    <source>
        <strain evidence="6 7">DSM 18936</strain>
    </source>
</reference>
<dbReference type="InterPro" id="IPR051314">
    <property type="entry name" value="AAA_ATPase_RarA/MGS1/WRNIP1"/>
</dbReference>
<dbReference type="SUPFAM" id="SSF52540">
    <property type="entry name" value="P-loop containing nucleoside triphosphate hydrolases"/>
    <property type="match status" value="1"/>
</dbReference>
<evidence type="ECO:0000256" key="4">
    <source>
        <dbReference type="SAM" id="MobiDB-lite"/>
    </source>
</evidence>
<dbReference type="OrthoDB" id="9778364at2"/>
<dbReference type="Gene3D" id="1.20.272.10">
    <property type="match status" value="1"/>
</dbReference>
<feature type="domain" description="AAA+ ATPase" evidence="5">
    <location>
        <begin position="52"/>
        <end position="182"/>
    </location>
</feature>
<evidence type="ECO:0000256" key="3">
    <source>
        <dbReference type="ARBA" id="ARBA00022840"/>
    </source>
</evidence>
<dbReference type="PANTHER" id="PTHR13779">
    <property type="entry name" value="WERNER HELICASE-INTERACTING PROTEIN 1 FAMILY MEMBER"/>
    <property type="match status" value="1"/>
</dbReference>
<dbReference type="FunFam" id="1.10.3710.10:FF:000003">
    <property type="entry name" value="ATPase, AAA family protein"/>
    <property type="match status" value="1"/>
</dbReference>
<dbReference type="RefSeq" id="WP_133868767.1">
    <property type="nucleotide sequence ID" value="NZ_SOAU01000001.1"/>
</dbReference>
<comment type="caution">
    <text evidence="6">The sequence shown here is derived from an EMBL/GenBank/DDBJ whole genome shotgun (WGS) entry which is preliminary data.</text>
</comment>
<dbReference type="GO" id="GO:0003677">
    <property type="term" value="F:DNA binding"/>
    <property type="evidence" value="ECO:0007669"/>
    <property type="project" value="InterPro"/>
</dbReference>
<dbReference type="GO" id="GO:0005524">
    <property type="term" value="F:ATP binding"/>
    <property type="evidence" value="ECO:0007669"/>
    <property type="project" value="UniProtKB-KW"/>
</dbReference>
<dbReference type="InterPro" id="IPR003959">
    <property type="entry name" value="ATPase_AAA_core"/>
</dbReference>
<keyword evidence="7" id="KW-1185">Reference proteome</keyword>
<dbReference type="GO" id="GO:0017116">
    <property type="term" value="F:single-stranded DNA helicase activity"/>
    <property type="evidence" value="ECO:0007669"/>
    <property type="project" value="TreeGrafter"/>
</dbReference>
<dbReference type="Proteomes" id="UP000294558">
    <property type="component" value="Unassembled WGS sequence"/>
</dbReference>
<dbReference type="Gene3D" id="3.40.50.300">
    <property type="entry name" value="P-loop containing nucleotide triphosphate hydrolases"/>
    <property type="match status" value="1"/>
</dbReference>
<dbReference type="GO" id="GO:0000731">
    <property type="term" value="P:DNA synthesis involved in DNA repair"/>
    <property type="evidence" value="ECO:0007669"/>
    <property type="project" value="TreeGrafter"/>
</dbReference>
<dbReference type="Gene3D" id="1.10.8.60">
    <property type="match status" value="1"/>
</dbReference>
<dbReference type="InterPro" id="IPR027417">
    <property type="entry name" value="P-loop_NTPase"/>
</dbReference>
<dbReference type="Pfam" id="PF00004">
    <property type="entry name" value="AAA"/>
    <property type="match status" value="1"/>
</dbReference>
<dbReference type="SMART" id="SM00382">
    <property type="entry name" value="AAA"/>
    <property type="match status" value="1"/>
</dbReference>